<organism evidence="5 6">
    <name type="scientific">Phenylobacterium hankyongense</name>
    <dbReference type="NCBI Taxonomy" id="1813876"/>
    <lineage>
        <taxon>Bacteria</taxon>
        <taxon>Pseudomonadati</taxon>
        <taxon>Pseudomonadota</taxon>
        <taxon>Alphaproteobacteria</taxon>
        <taxon>Caulobacterales</taxon>
        <taxon>Caulobacteraceae</taxon>
        <taxon>Phenylobacterium</taxon>
    </lineage>
</organism>
<dbReference type="Pfam" id="PF03965">
    <property type="entry name" value="Penicillinase_R"/>
    <property type="match status" value="1"/>
</dbReference>
<accession>A0A328B420</accession>
<dbReference type="InterPro" id="IPR036388">
    <property type="entry name" value="WH-like_DNA-bd_sf"/>
</dbReference>
<dbReference type="Gene3D" id="1.10.10.10">
    <property type="entry name" value="Winged helix-like DNA-binding domain superfamily/Winged helix DNA-binding domain"/>
    <property type="match status" value="1"/>
</dbReference>
<dbReference type="SUPFAM" id="SSF46785">
    <property type="entry name" value="Winged helix' DNA-binding domain"/>
    <property type="match status" value="1"/>
</dbReference>
<comment type="similarity">
    <text evidence="1">Belongs to the BlaI transcriptional regulatory family.</text>
</comment>
<dbReference type="RefSeq" id="WP_111458927.1">
    <property type="nucleotide sequence ID" value="NZ_QFYP01000001.1"/>
</dbReference>
<sequence>MRISAAESQIMEALWAQGPLGAEDLVRDVGAAQSWGEATVKTLINRLLKKKAIASEREAGRTRYRPLVSRPDYVSGESQGLLDRLFGGQLAPLVQHYAEHRALSAEEVARLKKLIAELESDDE</sequence>
<dbReference type="PIRSF" id="PIRSF019455">
    <property type="entry name" value="CopR_AtkY"/>
    <property type="match status" value="1"/>
</dbReference>
<evidence type="ECO:0000313" key="6">
    <source>
        <dbReference type="Proteomes" id="UP000249842"/>
    </source>
</evidence>
<dbReference type="InterPro" id="IPR036390">
    <property type="entry name" value="WH_DNA-bd_sf"/>
</dbReference>
<dbReference type="Proteomes" id="UP000249842">
    <property type="component" value="Unassembled WGS sequence"/>
</dbReference>
<dbReference type="GO" id="GO:0003677">
    <property type="term" value="F:DNA binding"/>
    <property type="evidence" value="ECO:0007669"/>
    <property type="project" value="UniProtKB-KW"/>
</dbReference>
<proteinExistence type="inferred from homology"/>
<evidence type="ECO:0000256" key="4">
    <source>
        <dbReference type="ARBA" id="ARBA00023163"/>
    </source>
</evidence>
<protein>
    <submittedName>
        <fullName evidence="5">BlaI/MecI/CopY family transcriptional regulator</fullName>
    </submittedName>
</protein>
<name>A0A328B420_9CAUL</name>
<dbReference type="Gene3D" id="1.10.4040.10">
    <property type="entry name" value="Penicillinase repressor domain"/>
    <property type="match status" value="1"/>
</dbReference>
<dbReference type="InterPro" id="IPR005650">
    <property type="entry name" value="BlaI_family"/>
</dbReference>
<evidence type="ECO:0000256" key="3">
    <source>
        <dbReference type="ARBA" id="ARBA00023125"/>
    </source>
</evidence>
<keyword evidence="4" id="KW-0804">Transcription</keyword>
<keyword evidence="3" id="KW-0238">DNA-binding</keyword>
<gene>
    <name evidence="5" type="ORF">DJ021_01050</name>
</gene>
<dbReference type="EMBL" id="QFYP01000001">
    <property type="protein sequence ID" value="RAK61639.1"/>
    <property type="molecule type" value="Genomic_DNA"/>
</dbReference>
<dbReference type="OrthoDB" id="279010at2"/>
<keyword evidence="2" id="KW-0805">Transcription regulation</keyword>
<dbReference type="AlphaFoldDB" id="A0A328B420"/>
<dbReference type="GO" id="GO:0045892">
    <property type="term" value="P:negative regulation of DNA-templated transcription"/>
    <property type="evidence" value="ECO:0007669"/>
    <property type="project" value="InterPro"/>
</dbReference>
<comment type="caution">
    <text evidence="5">The sequence shown here is derived from an EMBL/GenBank/DDBJ whole genome shotgun (WGS) entry which is preliminary data.</text>
</comment>
<keyword evidence="6" id="KW-1185">Reference proteome</keyword>
<evidence type="ECO:0000313" key="5">
    <source>
        <dbReference type="EMBL" id="RAK61639.1"/>
    </source>
</evidence>
<evidence type="ECO:0000256" key="1">
    <source>
        <dbReference type="ARBA" id="ARBA00011046"/>
    </source>
</evidence>
<evidence type="ECO:0000256" key="2">
    <source>
        <dbReference type="ARBA" id="ARBA00023015"/>
    </source>
</evidence>
<reference evidence="6" key="1">
    <citation type="submission" date="2018-05" db="EMBL/GenBank/DDBJ databases">
        <authorList>
            <person name="Li X."/>
        </authorList>
    </citation>
    <scope>NUCLEOTIDE SEQUENCE [LARGE SCALE GENOMIC DNA]</scope>
    <source>
        <strain evidence="6">HKS-05</strain>
    </source>
</reference>